<sequence>MPTPATTLSIVTPGTALCAVSLIDRRTGRPHRVNGAPLLVFTRTPDSAATDLMRGRDPDIWETRIDLIGRERLS</sequence>
<reference evidence="1" key="1">
    <citation type="submission" date="2021-02" db="EMBL/GenBank/DDBJ databases">
        <title>Rhodobacter shimadae sp. nov., an aerobic anoxygenic phototrophic bacterium isolated from a hot spring.</title>
        <authorList>
            <person name="Muramatsu S."/>
            <person name="Haruta S."/>
            <person name="Hirose S."/>
            <person name="Hanada S."/>
        </authorList>
    </citation>
    <scope>NUCLEOTIDE SEQUENCE</scope>
    <source>
        <strain evidence="1">N10</strain>
    </source>
</reference>
<proteinExistence type="predicted"/>
<accession>A0A8G0ZTB2</accession>
<dbReference type="EMBL" id="CP069370">
    <property type="protein sequence ID" value="QYZ70069.1"/>
    <property type="molecule type" value="Genomic_DNA"/>
</dbReference>
<keyword evidence="2" id="KW-1185">Reference proteome</keyword>
<dbReference type="RefSeq" id="WP_220662286.1">
    <property type="nucleotide sequence ID" value="NZ_CP069370.1"/>
</dbReference>
<evidence type="ECO:0000313" key="1">
    <source>
        <dbReference type="EMBL" id="QYZ70069.1"/>
    </source>
</evidence>
<name>A0A8G0ZTB2_9RHOB</name>
<protein>
    <submittedName>
        <fullName evidence="1">Uncharacterized protein</fullName>
    </submittedName>
</protein>
<dbReference type="KEGG" id="nsm:JO391_00555"/>
<evidence type="ECO:0000313" key="2">
    <source>
        <dbReference type="Proteomes" id="UP000826300"/>
    </source>
</evidence>
<dbReference type="Proteomes" id="UP000826300">
    <property type="component" value="Chromosome"/>
</dbReference>
<organism evidence="1 2">
    <name type="scientific">Neotabrizicola shimadae</name>
    <dbReference type="NCBI Taxonomy" id="2807096"/>
    <lineage>
        <taxon>Bacteria</taxon>
        <taxon>Pseudomonadati</taxon>
        <taxon>Pseudomonadota</taxon>
        <taxon>Alphaproteobacteria</taxon>
        <taxon>Rhodobacterales</taxon>
        <taxon>Paracoccaceae</taxon>
        <taxon>Neotabrizicola</taxon>
    </lineage>
</organism>
<dbReference type="AlphaFoldDB" id="A0A8G0ZTB2"/>
<gene>
    <name evidence="1" type="ORF">JO391_00555</name>
</gene>